<comment type="caution">
    <text evidence="2">The sequence shown here is derived from an EMBL/GenBank/DDBJ whole genome shotgun (WGS) entry which is preliminary data.</text>
</comment>
<dbReference type="Pfam" id="PF13884">
    <property type="entry name" value="Peptidase_S74"/>
    <property type="match status" value="1"/>
</dbReference>
<dbReference type="InterPro" id="IPR030392">
    <property type="entry name" value="S74_ICA"/>
</dbReference>
<evidence type="ECO:0000313" key="2">
    <source>
        <dbReference type="EMBL" id="GAX83323.1"/>
    </source>
</evidence>
<evidence type="ECO:0000313" key="3">
    <source>
        <dbReference type="Proteomes" id="UP000232323"/>
    </source>
</evidence>
<proteinExistence type="predicted"/>
<feature type="domain" description="Peptidase S74" evidence="1">
    <location>
        <begin position="556"/>
        <end position="652"/>
    </location>
</feature>
<evidence type="ECO:0000259" key="1">
    <source>
        <dbReference type="PROSITE" id="PS51688"/>
    </source>
</evidence>
<dbReference type="EMBL" id="BEGY01000096">
    <property type="protein sequence ID" value="GAX83323.1"/>
    <property type="molecule type" value="Genomic_DNA"/>
</dbReference>
<sequence>MSCELMVEPVVEAYVGLFDRVLQESKMGCMIYKDVQQALRPFLQNNLRKIVKNVAKVANESTSAKITTPNLDKVVTEVARQIWATPYIAGSREKLRCKVKEVFLQCTKGGLGGQESKSSECDEYKDFPACEECEILPEESACEILPEESACEVFPEESACEVFPEESACEVFPEDKQDDHSTVVVACTEPRDVIKNDEISNVPPWIVHLARRRAEYHTEISRDNTMSILDPTYTQTATYPNTVVTYGQIFANQILAPPDATTGSNVDLLLGASSNVVVETRNNLNVFMGSGGAFDLSRTIYEASNVRVDEKMLQITGWAPVLSGDAAGATLMQSESNAIWLKGGDANNTTWIASTQIRDFNNFEQLTTGQSNGFLISDGIQFASNAIFAQPCWAQSTLQVDGTANFSGDLFSQTLNVWQDNGSNYRVGYGIHVNGNNQLEIIKYYNSSNLQYTKRVAVFGNTTSSNPTSDIDTYLVFDQISGIGIGSSSNSGGIYEERMVDIGTSWVFGSGGNVTTSGSVGIGTSSPAYALDVIGTVQATQVMATTVTSQSSVTTSDLRLKNVHNTVDPMICLSNILELDPISFSFKAEEGSRIRTGLAAQQVHTVIPDAILHQSFGGLDDCMSIDNSVMIGYLVGAVKALALDKNGNQAQT</sequence>
<reference evidence="2 3" key="1">
    <citation type="submission" date="2017-08" db="EMBL/GenBank/DDBJ databases">
        <title>Acidophilic green algal genome provides insights into adaptation to an acidic environment.</title>
        <authorList>
            <person name="Hirooka S."/>
            <person name="Hirose Y."/>
            <person name="Kanesaki Y."/>
            <person name="Higuchi S."/>
            <person name="Fujiwara T."/>
            <person name="Onuma R."/>
            <person name="Era A."/>
            <person name="Ohbayashi R."/>
            <person name="Uzuka A."/>
            <person name="Nozaki H."/>
            <person name="Yoshikawa H."/>
            <person name="Miyagishima S.Y."/>
        </authorList>
    </citation>
    <scope>NUCLEOTIDE SEQUENCE [LARGE SCALE GENOMIC DNA]</scope>
    <source>
        <strain evidence="2 3">NIES-2499</strain>
    </source>
</reference>
<dbReference type="AlphaFoldDB" id="A0A250XJW3"/>
<accession>A0A250XJW3</accession>
<protein>
    <recommendedName>
        <fullName evidence="1">Peptidase S74 domain-containing protein</fullName>
    </recommendedName>
</protein>
<gene>
    <name evidence="2" type="ORF">CEUSTIGMA_g10749.t1</name>
</gene>
<name>A0A250XJW3_9CHLO</name>
<dbReference type="STRING" id="1157962.A0A250XJW3"/>
<dbReference type="PROSITE" id="PS51688">
    <property type="entry name" value="ICA"/>
    <property type="match status" value="1"/>
</dbReference>
<dbReference type="Proteomes" id="UP000232323">
    <property type="component" value="Unassembled WGS sequence"/>
</dbReference>
<keyword evidence="3" id="KW-1185">Reference proteome</keyword>
<organism evidence="2 3">
    <name type="scientific">Chlamydomonas eustigma</name>
    <dbReference type="NCBI Taxonomy" id="1157962"/>
    <lineage>
        <taxon>Eukaryota</taxon>
        <taxon>Viridiplantae</taxon>
        <taxon>Chlorophyta</taxon>
        <taxon>core chlorophytes</taxon>
        <taxon>Chlorophyceae</taxon>
        <taxon>CS clade</taxon>
        <taxon>Chlamydomonadales</taxon>
        <taxon>Chlamydomonadaceae</taxon>
        <taxon>Chlamydomonas</taxon>
    </lineage>
</organism>